<dbReference type="PROSITE" id="PS00211">
    <property type="entry name" value="ABC_TRANSPORTER_1"/>
    <property type="match status" value="1"/>
</dbReference>
<proteinExistence type="predicted"/>
<dbReference type="PANTHER" id="PTHR42794:SF1">
    <property type="entry name" value="HEMIN IMPORT ATP-BINDING PROTEIN HMUV"/>
    <property type="match status" value="1"/>
</dbReference>
<evidence type="ECO:0000313" key="8">
    <source>
        <dbReference type="Proteomes" id="UP001519538"/>
    </source>
</evidence>
<organism evidence="7 8">
    <name type="scientific">Komagataeibacter oboediens</name>
    <dbReference type="NCBI Taxonomy" id="65958"/>
    <lineage>
        <taxon>Bacteria</taxon>
        <taxon>Pseudomonadati</taxon>
        <taxon>Pseudomonadota</taxon>
        <taxon>Alphaproteobacteria</taxon>
        <taxon>Acetobacterales</taxon>
        <taxon>Acetobacteraceae</taxon>
        <taxon>Komagataeibacter</taxon>
    </lineage>
</organism>
<keyword evidence="8" id="KW-1185">Reference proteome</keyword>
<comment type="function">
    <text evidence="5">Part of the ABC transporter complex HmuTUV involved in hemin import. Responsible for energy coupling to the transport system.</text>
</comment>
<dbReference type="Proteomes" id="UP001519538">
    <property type="component" value="Unassembled WGS sequence"/>
</dbReference>
<dbReference type="GeneID" id="79187874"/>
<dbReference type="RefSeq" id="WP_214165685.1">
    <property type="nucleotide sequence ID" value="NZ_JABLUU010000008.1"/>
</dbReference>
<dbReference type="EMBL" id="JABLUU010000008">
    <property type="protein sequence ID" value="MBT0675518.1"/>
    <property type="molecule type" value="Genomic_DNA"/>
</dbReference>
<keyword evidence="2" id="KW-0547">Nucleotide-binding</keyword>
<dbReference type="PANTHER" id="PTHR42794">
    <property type="entry name" value="HEMIN IMPORT ATP-BINDING PROTEIN HMUV"/>
    <property type="match status" value="1"/>
</dbReference>
<evidence type="ECO:0000256" key="2">
    <source>
        <dbReference type="ARBA" id="ARBA00022741"/>
    </source>
</evidence>
<evidence type="ECO:0000259" key="6">
    <source>
        <dbReference type="PROSITE" id="PS50893"/>
    </source>
</evidence>
<keyword evidence="4" id="KW-1278">Translocase</keyword>
<evidence type="ECO:0000256" key="3">
    <source>
        <dbReference type="ARBA" id="ARBA00022840"/>
    </source>
</evidence>
<dbReference type="Pfam" id="PF00005">
    <property type="entry name" value="ABC_tran"/>
    <property type="match status" value="1"/>
</dbReference>
<dbReference type="InterPro" id="IPR017871">
    <property type="entry name" value="ABC_transporter-like_CS"/>
</dbReference>
<dbReference type="InterPro" id="IPR027417">
    <property type="entry name" value="P-loop_NTPase"/>
</dbReference>
<evidence type="ECO:0000313" key="7">
    <source>
        <dbReference type="EMBL" id="MBT0675518.1"/>
    </source>
</evidence>
<protein>
    <submittedName>
        <fullName evidence="7">ABC transporter ATP-binding protein</fullName>
    </submittedName>
</protein>
<dbReference type="PROSITE" id="PS50893">
    <property type="entry name" value="ABC_TRANSPORTER_2"/>
    <property type="match status" value="1"/>
</dbReference>
<dbReference type="SUPFAM" id="SSF52540">
    <property type="entry name" value="P-loop containing nucleoside triphosphate hydrolases"/>
    <property type="match status" value="1"/>
</dbReference>
<evidence type="ECO:0000256" key="1">
    <source>
        <dbReference type="ARBA" id="ARBA00022448"/>
    </source>
</evidence>
<reference evidence="7 8" key="1">
    <citation type="journal article" date="2021" name="Astrobiology">
        <title>Bacterial Cellulose Retains Robustness but Its Synthesis Declines After Exposure to a Mars-Like Environment Simulated Outside the International Space Station.</title>
        <authorList>
            <person name="Orlovska I."/>
            <person name="Podolich O."/>
            <person name="Kukharenko O."/>
            <person name="Zaets I."/>
            <person name="Reva O."/>
            <person name="Khirunenko L."/>
            <person name="Zmejkoski D."/>
            <person name="Rogalsky S."/>
            <person name="Barh D."/>
            <person name="Tiwari S."/>
            <person name="Kumavath R."/>
            <person name="Goes-Neto A."/>
            <person name="Azevedo V."/>
            <person name="Brenig B."/>
            <person name="Ghosh P."/>
            <person name="de Vera J.P."/>
            <person name="Kozyrovska N."/>
        </authorList>
    </citation>
    <scope>NUCLEOTIDE SEQUENCE [LARGE SCALE GENOMIC DNA]</scope>
    <source>
        <strain evidence="7 8">IMBG 311</strain>
    </source>
</reference>
<evidence type="ECO:0000256" key="5">
    <source>
        <dbReference type="ARBA" id="ARBA00037066"/>
    </source>
</evidence>
<dbReference type="GO" id="GO:0005524">
    <property type="term" value="F:ATP binding"/>
    <property type="evidence" value="ECO:0007669"/>
    <property type="project" value="UniProtKB-KW"/>
</dbReference>
<dbReference type="InterPro" id="IPR003439">
    <property type="entry name" value="ABC_transporter-like_ATP-bd"/>
</dbReference>
<gene>
    <name evidence="7" type="ORF">HNO79_09020</name>
</gene>
<dbReference type="Gene3D" id="3.40.50.300">
    <property type="entry name" value="P-loop containing nucleotide triphosphate hydrolases"/>
    <property type="match status" value="1"/>
</dbReference>
<comment type="caution">
    <text evidence="7">The sequence shown here is derived from an EMBL/GenBank/DDBJ whole genome shotgun (WGS) entry which is preliminary data.</text>
</comment>
<evidence type="ECO:0000256" key="4">
    <source>
        <dbReference type="ARBA" id="ARBA00022967"/>
    </source>
</evidence>
<sequence length="253" mass="26631">MTLLQANGVSLRRGGRAVVSGASLTLEKGRVVGLIGPNGAGKSTFMRMLAGLQAPDCGQIDLLGRDIGQIPPGLRARQLAFMPQDGEKPPPMPVRALVALGRLPHGQVNAAQAARHPAVAHALAATGLHDLCARPASHLSGGERARMNLARALATDTPVILADEPIAALDPAHALSMMHLFRQQAGQGKGIVIVLHDLVLATRFCDDLVLMDGGSVIRHGPPVQVLDDDIMRTVYGVTVRRVGDAIVPWALCR</sequence>
<dbReference type="CDD" id="cd03214">
    <property type="entry name" value="ABC_Iron-Siderophores_B12_Hemin"/>
    <property type="match status" value="1"/>
</dbReference>
<feature type="domain" description="ABC transporter" evidence="6">
    <location>
        <begin position="4"/>
        <end position="238"/>
    </location>
</feature>
<keyword evidence="3 7" id="KW-0067">ATP-binding</keyword>
<dbReference type="SMART" id="SM00382">
    <property type="entry name" value="AAA"/>
    <property type="match status" value="1"/>
</dbReference>
<name>A0ABS5SMW9_9PROT</name>
<dbReference type="InterPro" id="IPR003593">
    <property type="entry name" value="AAA+_ATPase"/>
</dbReference>
<keyword evidence="1" id="KW-0813">Transport</keyword>
<accession>A0ABS5SMW9</accession>